<evidence type="ECO:0008006" key="2">
    <source>
        <dbReference type="Google" id="ProtNLM"/>
    </source>
</evidence>
<comment type="caution">
    <text evidence="1">The sequence shown here is derived from an EMBL/GenBank/DDBJ whole genome shotgun (WGS) entry which is preliminary data.</text>
</comment>
<sequence>DKYPGRFQRAEAVFRFVRDRVKYTPDIDQFDYEEFAQNADELASSIDQNGVGYGDCEDSAVLLAVMYKGAGFRSATTTETKLRTPPLIIRDRIGTRQKMGLRIKLSTRVEAFLIKINIQMSKLGRARILPNCSSRAARSSERRPAIPVGVTKVNMIPKTIPMPNKMIATKTHLL</sequence>
<gene>
    <name evidence="1" type="ORF">S03H2_19420</name>
</gene>
<evidence type="ECO:0000313" key="1">
    <source>
        <dbReference type="EMBL" id="GAH45380.1"/>
    </source>
</evidence>
<proteinExistence type="predicted"/>
<name>X1GKK0_9ZZZZ</name>
<dbReference type="EMBL" id="BARU01010143">
    <property type="protein sequence ID" value="GAH45380.1"/>
    <property type="molecule type" value="Genomic_DNA"/>
</dbReference>
<dbReference type="AlphaFoldDB" id="X1GKK0"/>
<reference evidence="1" key="1">
    <citation type="journal article" date="2014" name="Front. Microbiol.">
        <title>High frequency of phylogenetically diverse reductive dehalogenase-homologous genes in deep subseafloor sedimentary metagenomes.</title>
        <authorList>
            <person name="Kawai M."/>
            <person name="Futagami T."/>
            <person name="Toyoda A."/>
            <person name="Takaki Y."/>
            <person name="Nishi S."/>
            <person name="Hori S."/>
            <person name="Arai W."/>
            <person name="Tsubouchi T."/>
            <person name="Morono Y."/>
            <person name="Uchiyama I."/>
            <person name="Ito T."/>
            <person name="Fujiyama A."/>
            <person name="Inagaki F."/>
            <person name="Takami H."/>
        </authorList>
    </citation>
    <scope>NUCLEOTIDE SEQUENCE</scope>
    <source>
        <strain evidence="1">Expedition CK06-06</strain>
    </source>
</reference>
<accession>X1GKK0</accession>
<organism evidence="1">
    <name type="scientific">marine sediment metagenome</name>
    <dbReference type="NCBI Taxonomy" id="412755"/>
    <lineage>
        <taxon>unclassified sequences</taxon>
        <taxon>metagenomes</taxon>
        <taxon>ecological metagenomes</taxon>
    </lineage>
</organism>
<feature type="non-terminal residue" evidence="1">
    <location>
        <position position="1"/>
    </location>
</feature>
<protein>
    <recommendedName>
        <fullName evidence="2">Transglutaminase-like domain-containing protein</fullName>
    </recommendedName>
</protein>
<dbReference type="Gene3D" id="3.10.620.30">
    <property type="match status" value="1"/>
</dbReference>